<dbReference type="AlphaFoldDB" id="A0A6L6GBH3"/>
<sequence length="453" mass="50642">MSVSTQHPEYAKHYPKWVMMRDALNDEVIKKGTTYLAKTPGMLALDKEGLDPEQNVYNGYKSRAQYPLWVSDSVRTMNGLLTRLKPEVELVHKQLEILKTQATDDGFGLDQLFVRCCVEALGKGRYGLLVDFDDKGQPYISMYDTLSIINWKFADVGGRRDAKLIVLQESHLKADQSKYGHDSEELYRELELVDGHYEVQLLDEGDNEIKSFEPKMGEKRLNFIPFVFGGSLDNSPEIDDIPLYSMAKCAVKYYQLSADYYQSLYLTAHPQPYTIGADNVDLKVTGPMMLWALPQGATCGFMEIQGNGIDKTKAEMDSQKTAAVEAGAKVLDAGSNESGEARKARQNDQHASLHTVVKAAAEAIEQACKYCALWLGLDDSEIRFTVPLEFAQDIDPQILAQLSNLMLAGKVSSDTVWSYLQTGKIPERGFEAELDLIEEDQARMPMGGNTPTE</sequence>
<dbReference type="Proteomes" id="UP000473854">
    <property type="component" value="Unassembled WGS sequence"/>
</dbReference>
<name>A0A6L6GBH3_9GAMM</name>
<proteinExistence type="predicted"/>
<feature type="domain" description="DUF4055" evidence="1">
    <location>
        <begin position="242"/>
        <end position="374"/>
    </location>
</feature>
<dbReference type="Pfam" id="PF13264">
    <property type="entry name" value="DUF4055"/>
    <property type="match status" value="1"/>
</dbReference>
<dbReference type="InterPro" id="IPR025129">
    <property type="entry name" value="DUF4055"/>
</dbReference>
<evidence type="ECO:0000313" key="2">
    <source>
        <dbReference type="EMBL" id="MTD09889.1"/>
    </source>
</evidence>
<organism evidence="2 3">
    <name type="scientific">Acinetobacter faecalis</name>
    <dbReference type="NCBI Taxonomy" id="2665161"/>
    <lineage>
        <taxon>Bacteria</taxon>
        <taxon>Pseudomonadati</taxon>
        <taxon>Pseudomonadota</taxon>
        <taxon>Gammaproteobacteria</taxon>
        <taxon>Moraxellales</taxon>
        <taxon>Moraxellaceae</taxon>
        <taxon>Acinetobacter</taxon>
    </lineage>
</organism>
<evidence type="ECO:0000313" key="3">
    <source>
        <dbReference type="Proteomes" id="UP000473854"/>
    </source>
</evidence>
<comment type="caution">
    <text evidence="2">The sequence shown here is derived from an EMBL/GenBank/DDBJ whole genome shotgun (WGS) entry which is preliminary data.</text>
</comment>
<accession>A0A6L6GBH3</accession>
<dbReference type="EMBL" id="WLYL01000001">
    <property type="protein sequence ID" value="MTD09889.1"/>
    <property type="molecule type" value="Genomic_DNA"/>
</dbReference>
<dbReference type="RefSeq" id="WP_154771571.1">
    <property type="nucleotide sequence ID" value="NZ_WLYL01000001.1"/>
</dbReference>
<evidence type="ECO:0000259" key="1">
    <source>
        <dbReference type="Pfam" id="PF13264"/>
    </source>
</evidence>
<gene>
    <name evidence="2" type="ORF">GIX10_00260</name>
</gene>
<reference evidence="2 3" key="1">
    <citation type="submission" date="2019-11" db="EMBL/GenBank/DDBJ databases">
        <authorList>
            <person name="An D."/>
        </authorList>
    </citation>
    <scope>NUCLEOTIDE SEQUENCE [LARGE SCALE GENOMIC DNA]</scope>
    <source>
        <strain evidence="2 3">YIM 103518</strain>
    </source>
</reference>
<protein>
    <submittedName>
        <fullName evidence="2">DUF4055 domain-containing protein</fullName>
    </submittedName>
</protein>